<keyword evidence="1" id="KW-0472">Membrane</keyword>
<accession>A0A078K3Z6</accession>
<evidence type="ECO:0000256" key="1">
    <source>
        <dbReference type="SAM" id="Phobius"/>
    </source>
</evidence>
<name>A0A078K3Z6_BRANA</name>
<reference evidence="2" key="2">
    <citation type="submission" date="2014-06" db="EMBL/GenBank/DDBJ databases">
        <authorList>
            <person name="Genoscope - CEA"/>
        </authorList>
    </citation>
    <scope>NUCLEOTIDE SEQUENCE</scope>
</reference>
<dbReference type="Gramene" id="CDY72476">
    <property type="protein sequence ID" value="CDY72476"/>
    <property type="gene ID" value="GSBRNA2T00029953001"/>
</dbReference>
<keyword evidence="1" id="KW-0812">Transmembrane</keyword>
<dbReference type="AlphaFoldDB" id="A0A078K3Z6"/>
<feature type="transmembrane region" description="Helical" evidence="1">
    <location>
        <begin position="12"/>
        <end position="31"/>
    </location>
</feature>
<evidence type="ECO:0000313" key="2">
    <source>
        <dbReference type="EMBL" id="CDY72476.1"/>
    </source>
</evidence>
<keyword evidence="1" id="KW-1133">Transmembrane helix</keyword>
<dbReference type="PaxDb" id="3708-A0A078K3Z6"/>
<proteinExistence type="predicted"/>
<organism evidence="2">
    <name type="scientific">Brassica napus</name>
    <name type="common">Rape</name>
    <dbReference type="NCBI Taxonomy" id="3708"/>
    <lineage>
        <taxon>Eukaryota</taxon>
        <taxon>Viridiplantae</taxon>
        <taxon>Streptophyta</taxon>
        <taxon>Embryophyta</taxon>
        <taxon>Tracheophyta</taxon>
        <taxon>Spermatophyta</taxon>
        <taxon>Magnoliopsida</taxon>
        <taxon>eudicotyledons</taxon>
        <taxon>Gunneridae</taxon>
        <taxon>Pentapetalae</taxon>
        <taxon>rosids</taxon>
        <taxon>malvids</taxon>
        <taxon>Brassicales</taxon>
        <taxon>Brassicaceae</taxon>
        <taxon>Brassiceae</taxon>
        <taxon>Brassica</taxon>
    </lineage>
</organism>
<dbReference type="EMBL" id="LK051274">
    <property type="protein sequence ID" value="CDY72476.1"/>
    <property type="molecule type" value="Genomic_DNA"/>
</dbReference>
<protein>
    <submittedName>
        <fullName evidence="2">BnaAnng41270D protein</fullName>
    </submittedName>
</protein>
<sequence length="121" mass="14507">MLNSTKRNSHRWTRLIFLKFILYFVMLLAFFNNLPNGVRGGHQYVSTFVKERDVRRRPVLHFVTLHKTPNFFIVPYQKIITFFTTTNRVIPFYLFFFILVTACDSRLQQDALNLVEIMLSR</sequence>
<feature type="transmembrane region" description="Helical" evidence="1">
    <location>
        <begin position="79"/>
        <end position="100"/>
    </location>
</feature>
<reference evidence="2" key="1">
    <citation type="journal article" date="2014" name="Science">
        <title>Plant genetics. Early allopolyploid evolution in the post-Neolithic Brassica napus oilseed genome.</title>
        <authorList>
            <person name="Chalhoub B."/>
            <person name="Denoeud F."/>
            <person name="Liu S."/>
            <person name="Parkin I.A."/>
            <person name="Tang H."/>
            <person name="Wang X."/>
            <person name="Chiquet J."/>
            <person name="Belcram H."/>
            <person name="Tong C."/>
            <person name="Samans B."/>
            <person name="Correa M."/>
            <person name="Da Silva C."/>
            <person name="Just J."/>
            <person name="Falentin C."/>
            <person name="Koh C.S."/>
            <person name="Le Clainche I."/>
            <person name="Bernard M."/>
            <person name="Bento P."/>
            <person name="Noel B."/>
            <person name="Labadie K."/>
            <person name="Alberti A."/>
            <person name="Charles M."/>
            <person name="Arnaud D."/>
            <person name="Guo H."/>
            <person name="Daviaud C."/>
            <person name="Alamery S."/>
            <person name="Jabbari K."/>
            <person name="Zhao M."/>
            <person name="Edger P.P."/>
            <person name="Chelaifa H."/>
            <person name="Tack D."/>
            <person name="Lassalle G."/>
            <person name="Mestiri I."/>
            <person name="Schnel N."/>
            <person name="Le Paslier M.C."/>
            <person name="Fan G."/>
            <person name="Renault V."/>
            <person name="Bayer P.E."/>
            <person name="Golicz A.A."/>
            <person name="Manoli S."/>
            <person name="Lee T.H."/>
            <person name="Thi V.H."/>
            <person name="Chalabi S."/>
            <person name="Hu Q."/>
            <person name="Fan C."/>
            <person name="Tollenaere R."/>
            <person name="Lu Y."/>
            <person name="Battail C."/>
            <person name="Shen J."/>
            <person name="Sidebottom C.H."/>
            <person name="Wang X."/>
            <person name="Canaguier A."/>
            <person name="Chauveau A."/>
            <person name="Berard A."/>
            <person name="Deniot G."/>
            <person name="Guan M."/>
            <person name="Liu Z."/>
            <person name="Sun F."/>
            <person name="Lim Y.P."/>
            <person name="Lyons E."/>
            <person name="Town C.D."/>
            <person name="Bancroft I."/>
            <person name="Wang X."/>
            <person name="Meng J."/>
            <person name="Ma J."/>
            <person name="Pires J.C."/>
            <person name="King G.J."/>
            <person name="Brunel D."/>
            <person name="Delourme R."/>
            <person name="Renard M."/>
            <person name="Aury J.M."/>
            <person name="Adams K.L."/>
            <person name="Batley J."/>
            <person name="Snowdon R.J."/>
            <person name="Tost J."/>
            <person name="Edwards D."/>
            <person name="Zhou Y."/>
            <person name="Hua W."/>
            <person name="Sharpe A.G."/>
            <person name="Paterson A.H."/>
            <person name="Guan C."/>
            <person name="Wincker P."/>
        </authorList>
    </citation>
    <scope>NUCLEOTIDE SEQUENCE [LARGE SCALE GENOMIC DNA]</scope>
</reference>
<gene>
    <name evidence="2" type="primary">BnaAnng41270D</name>
    <name evidence="2" type="ORF">GSBRNA2T00029953001</name>
</gene>